<evidence type="ECO:0000256" key="14">
    <source>
        <dbReference type="PIRSR" id="PIRSR000350-3"/>
    </source>
</evidence>
<dbReference type="Pfam" id="PF02852">
    <property type="entry name" value="Pyr_redox_dim"/>
    <property type="match status" value="1"/>
</dbReference>
<dbReference type="InterPro" id="IPR012999">
    <property type="entry name" value="Pyr_OxRdtase_I_AS"/>
</dbReference>
<dbReference type="RefSeq" id="WP_257490282.1">
    <property type="nucleotide sequence ID" value="NZ_JANJZL010000002.1"/>
</dbReference>
<evidence type="ECO:0000256" key="16">
    <source>
        <dbReference type="RuleBase" id="RU003692"/>
    </source>
</evidence>
<keyword evidence="14" id="KW-0547">Nucleotide-binding</keyword>
<comment type="miscellaneous">
    <text evidence="16">The active site is a redox-active disulfide bond.</text>
</comment>
<keyword evidence="5" id="KW-0963">Cytoplasm</keyword>
<evidence type="ECO:0000256" key="7">
    <source>
        <dbReference type="ARBA" id="ARBA00022827"/>
    </source>
</evidence>
<evidence type="ECO:0000259" key="18">
    <source>
        <dbReference type="Pfam" id="PF07992"/>
    </source>
</evidence>
<evidence type="ECO:0000259" key="17">
    <source>
        <dbReference type="Pfam" id="PF02852"/>
    </source>
</evidence>
<evidence type="ECO:0000256" key="11">
    <source>
        <dbReference type="ARBA" id="ARBA00023284"/>
    </source>
</evidence>
<accession>A0A9X2MLL1</accession>
<comment type="cofactor">
    <cofactor evidence="14 16">
        <name>FAD</name>
        <dbReference type="ChEBI" id="CHEBI:57692"/>
    </cofactor>
    <text evidence="14 16">Binds 1 FAD per subunit.</text>
</comment>
<evidence type="ECO:0000256" key="6">
    <source>
        <dbReference type="ARBA" id="ARBA00022630"/>
    </source>
</evidence>
<keyword evidence="9 14" id="KW-0520">NAD</keyword>
<comment type="caution">
    <text evidence="19">The sequence shown here is derived from an EMBL/GenBank/DDBJ whole genome shotgun (WGS) entry which is preliminary data.</text>
</comment>
<dbReference type="NCBIfam" id="TIGR01350">
    <property type="entry name" value="lipoamide_DH"/>
    <property type="match status" value="1"/>
</dbReference>
<dbReference type="GO" id="GO:0006103">
    <property type="term" value="P:2-oxoglutarate metabolic process"/>
    <property type="evidence" value="ECO:0007669"/>
    <property type="project" value="TreeGrafter"/>
</dbReference>
<name>A0A9X2MLL1_9FIRM</name>
<evidence type="ECO:0000256" key="4">
    <source>
        <dbReference type="ARBA" id="ARBA00016961"/>
    </source>
</evidence>
<evidence type="ECO:0000313" key="19">
    <source>
        <dbReference type="EMBL" id="MCR2043401.1"/>
    </source>
</evidence>
<sequence>MDFEVTVIGGGPGGYATAIKSAQREKKTCVIEKENFGGVCLNEGCIPTKTLIKTINVLEEIKRSSEFAIEGLDTKNVKVSMEKLQKRKEMVRKQLVGGTESLLESNGVEIFNGEASFKDKNTVIVNGKEITSENIIIATGSKTAEARFIERIGETNIITSKEALEFEKIPKSISIIGGGVIGIEFAYIFSKLGTKVTVLELMDRILPMVDEEISNILKRNLEKSGVKIINNARVKSVNENTVHYEFKGKEEFVISEYTLLSIGRTPNTENLNLEAVGIELDGKAIKVDEYLRTNIQNIYAIGDVNGKSMLAHTASHEGMVALDSIFGKFREMEYDKIPSCIYVNPEIASIGLTEEQAKEKYGKIKVGKFPIIGNGKAVVEGNTEGLIKVILDVELDEILGVHIMSIHATDMIAEIAAAMNLESTSEEIMNSIHPHPTVSEIIPEAFMAANGRAIHF</sequence>
<dbReference type="InterPro" id="IPR023753">
    <property type="entry name" value="FAD/NAD-binding_dom"/>
</dbReference>
<feature type="binding site" evidence="14">
    <location>
        <position position="49"/>
    </location>
    <ligand>
        <name>FAD</name>
        <dbReference type="ChEBI" id="CHEBI:57692"/>
    </ligand>
</feature>
<comment type="similarity">
    <text evidence="2 16">Belongs to the class-I pyridine nucleotide-disulfide oxidoreductase family.</text>
</comment>
<organism evidence="19 20">
    <name type="scientific">Anaerosalibacter massiliensis</name>
    <dbReference type="NCBI Taxonomy" id="1347392"/>
    <lineage>
        <taxon>Bacteria</taxon>
        <taxon>Bacillati</taxon>
        <taxon>Bacillota</taxon>
        <taxon>Tissierellia</taxon>
        <taxon>Tissierellales</taxon>
        <taxon>Sporanaerobacteraceae</taxon>
        <taxon>Anaerosalibacter</taxon>
    </lineage>
</organism>
<dbReference type="InterPro" id="IPR006258">
    <property type="entry name" value="Lipoamide_DH"/>
</dbReference>
<feature type="disulfide bond" description="Redox-active" evidence="15">
    <location>
        <begin position="40"/>
        <end position="45"/>
    </location>
</feature>
<keyword evidence="8 16" id="KW-0560">Oxidoreductase</keyword>
<dbReference type="Proteomes" id="UP001142078">
    <property type="component" value="Unassembled WGS sequence"/>
</dbReference>
<keyword evidence="20" id="KW-1185">Reference proteome</keyword>
<evidence type="ECO:0000256" key="5">
    <source>
        <dbReference type="ARBA" id="ARBA00022490"/>
    </source>
</evidence>
<dbReference type="InterPro" id="IPR001100">
    <property type="entry name" value="Pyr_nuc-diS_OxRdtase"/>
</dbReference>
<keyword evidence="11 16" id="KW-0676">Redox-active center</keyword>
<dbReference type="PRINTS" id="PR00368">
    <property type="entry name" value="FADPNR"/>
</dbReference>
<dbReference type="EMBL" id="JANJZL010000002">
    <property type="protein sequence ID" value="MCR2043401.1"/>
    <property type="molecule type" value="Genomic_DNA"/>
</dbReference>
<protein>
    <recommendedName>
        <fullName evidence="4 16">Dihydrolipoyl dehydrogenase</fullName>
        <ecNumber evidence="3 16">1.8.1.4</ecNumber>
    </recommendedName>
</protein>
<dbReference type="GO" id="GO:0005737">
    <property type="term" value="C:cytoplasm"/>
    <property type="evidence" value="ECO:0007669"/>
    <property type="project" value="UniProtKB-SubCell"/>
</dbReference>
<dbReference type="InterPro" id="IPR004099">
    <property type="entry name" value="Pyr_nucl-diS_OxRdtase_dimer"/>
</dbReference>
<evidence type="ECO:0000256" key="1">
    <source>
        <dbReference type="ARBA" id="ARBA00004496"/>
    </source>
</evidence>
<dbReference type="Gene3D" id="3.50.50.60">
    <property type="entry name" value="FAD/NAD(P)-binding domain"/>
    <property type="match status" value="2"/>
</dbReference>
<dbReference type="FunFam" id="3.30.390.30:FF:000001">
    <property type="entry name" value="Dihydrolipoyl dehydrogenase"/>
    <property type="match status" value="1"/>
</dbReference>
<feature type="active site" description="Proton acceptor" evidence="13">
    <location>
        <position position="435"/>
    </location>
</feature>
<evidence type="ECO:0000256" key="15">
    <source>
        <dbReference type="PIRSR" id="PIRSR000350-4"/>
    </source>
</evidence>
<evidence type="ECO:0000256" key="12">
    <source>
        <dbReference type="ARBA" id="ARBA00049187"/>
    </source>
</evidence>
<evidence type="ECO:0000313" key="20">
    <source>
        <dbReference type="Proteomes" id="UP001142078"/>
    </source>
</evidence>
<dbReference type="Gene3D" id="3.30.390.30">
    <property type="match status" value="1"/>
</dbReference>
<feature type="binding site" evidence="14">
    <location>
        <begin position="309"/>
        <end position="312"/>
    </location>
    <ligand>
        <name>FAD</name>
        <dbReference type="ChEBI" id="CHEBI:57692"/>
    </ligand>
</feature>
<feature type="binding site" evidence="14">
    <location>
        <begin position="139"/>
        <end position="141"/>
    </location>
    <ligand>
        <name>FAD</name>
        <dbReference type="ChEBI" id="CHEBI:57692"/>
    </ligand>
</feature>
<dbReference type="PANTHER" id="PTHR22912:SF217">
    <property type="entry name" value="DIHYDROLIPOYL DEHYDROGENASE"/>
    <property type="match status" value="1"/>
</dbReference>
<keyword evidence="7 14" id="KW-0274">FAD</keyword>
<dbReference type="InterPro" id="IPR036188">
    <property type="entry name" value="FAD/NAD-bd_sf"/>
</dbReference>
<dbReference type="PROSITE" id="PS00076">
    <property type="entry name" value="PYRIDINE_REDOX_1"/>
    <property type="match status" value="1"/>
</dbReference>
<reference evidence="19" key="1">
    <citation type="submission" date="2022-07" db="EMBL/GenBank/DDBJ databases">
        <title>Enhanced cultured diversity of the mouse gut microbiota enables custom-made synthetic communities.</title>
        <authorList>
            <person name="Afrizal A."/>
        </authorList>
    </citation>
    <scope>NUCLEOTIDE SEQUENCE</scope>
    <source>
        <strain evidence="19">DSM 29482</strain>
    </source>
</reference>
<dbReference type="EC" id="1.8.1.4" evidence="3 16"/>
<dbReference type="PIRSF" id="PIRSF000350">
    <property type="entry name" value="Mercury_reductase_MerA"/>
    <property type="match status" value="1"/>
</dbReference>
<proteinExistence type="inferred from homology"/>
<evidence type="ECO:0000256" key="13">
    <source>
        <dbReference type="PIRSR" id="PIRSR000350-2"/>
    </source>
</evidence>
<feature type="binding site" evidence="14">
    <location>
        <begin position="177"/>
        <end position="184"/>
    </location>
    <ligand>
        <name>NAD(+)</name>
        <dbReference type="ChEBI" id="CHEBI:57540"/>
    </ligand>
</feature>
<feature type="binding site" evidence="14">
    <location>
        <position position="303"/>
    </location>
    <ligand>
        <name>FAD</name>
        <dbReference type="ChEBI" id="CHEBI:57692"/>
    </ligand>
</feature>
<dbReference type="GO" id="GO:0050660">
    <property type="term" value="F:flavin adenine dinucleotide binding"/>
    <property type="evidence" value="ECO:0007669"/>
    <property type="project" value="InterPro"/>
</dbReference>
<dbReference type="Pfam" id="PF07992">
    <property type="entry name" value="Pyr_redox_2"/>
    <property type="match status" value="1"/>
</dbReference>
<gene>
    <name evidence="19" type="primary">lpdA</name>
    <name evidence="19" type="ORF">NSA23_04635</name>
</gene>
<dbReference type="SUPFAM" id="SSF55424">
    <property type="entry name" value="FAD/NAD-linked reductases, dimerisation (C-terminal) domain"/>
    <property type="match status" value="1"/>
</dbReference>
<dbReference type="InterPro" id="IPR050151">
    <property type="entry name" value="Class-I_Pyr_Nuc-Dis_Oxidored"/>
</dbReference>
<evidence type="ECO:0000256" key="2">
    <source>
        <dbReference type="ARBA" id="ARBA00007532"/>
    </source>
</evidence>
<keyword evidence="6 16" id="KW-0285">Flavoprotein</keyword>
<feature type="binding site" evidence="14">
    <location>
        <position position="200"/>
    </location>
    <ligand>
        <name>NAD(+)</name>
        <dbReference type="ChEBI" id="CHEBI:57540"/>
    </ligand>
</feature>
<dbReference type="PANTHER" id="PTHR22912">
    <property type="entry name" value="DISULFIDE OXIDOREDUCTASE"/>
    <property type="match status" value="1"/>
</dbReference>
<dbReference type="AlphaFoldDB" id="A0A9X2MLL1"/>
<evidence type="ECO:0000256" key="3">
    <source>
        <dbReference type="ARBA" id="ARBA00012608"/>
    </source>
</evidence>
<dbReference type="GO" id="GO:0004148">
    <property type="term" value="F:dihydrolipoyl dehydrogenase (NADH) activity"/>
    <property type="evidence" value="ECO:0007669"/>
    <property type="project" value="UniProtKB-EC"/>
</dbReference>
<dbReference type="InterPro" id="IPR016156">
    <property type="entry name" value="FAD/NAD-linked_Rdtase_dimer_sf"/>
</dbReference>
<dbReference type="SUPFAM" id="SSF51905">
    <property type="entry name" value="FAD/NAD(P)-binding domain"/>
    <property type="match status" value="1"/>
</dbReference>
<evidence type="ECO:0000256" key="8">
    <source>
        <dbReference type="ARBA" id="ARBA00023002"/>
    </source>
</evidence>
<dbReference type="PRINTS" id="PR00411">
    <property type="entry name" value="PNDRDTASEI"/>
</dbReference>
<comment type="catalytic activity">
    <reaction evidence="12 16">
        <text>N(6)-[(R)-dihydrolipoyl]-L-lysyl-[protein] + NAD(+) = N(6)-[(R)-lipoyl]-L-lysyl-[protein] + NADH + H(+)</text>
        <dbReference type="Rhea" id="RHEA:15045"/>
        <dbReference type="Rhea" id="RHEA-COMP:10474"/>
        <dbReference type="Rhea" id="RHEA-COMP:10475"/>
        <dbReference type="ChEBI" id="CHEBI:15378"/>
        <dbReference type="ChEBI" id="CHEBI:57540"/>
        <dbReference type="ChEBI" id="CHEBI:57945"/>
        <dbReference type="ChEBI" id="CHEBI:83099"/>
        <dbReference type="ChEBI" id="CHEBI:83100"/>
        <dbReference type="EC" id="1.8.1.4"/>
    </reaction>
</comment>
<feature type="domain" description="Pyridine nucleotide-disulphide oxidoreductase dimerisation" evidence="17">
    <location>
        <begin position="337"/>
        <end position="445"/>
    </location>
</feature>
<comment type="subcellular location">
    <subcellularLocation>
        <location evidence="1">Cytoplasm</location>
    </subcellularLocation>
</comment>
<keyword evidence="10" id="KW-1015">Disulfide bond</keyword>
<feature type="binding site" evidence="14">
    <location>
        <position position="263"/>
    </location>
    <ligand>
        <name>NAD(+)</name>
        <dbReference type="ChEBI" id="CHEBI:57540"/>
    </ligand>
</feature>
<evidence type="ECO:0000256" key="10">
    <source>
        <dbReference type="ARBA" id="ARBA00023157"/>
    </source>
</evidence>
<feature type="domain" description="FAD/NAD(P)-binding" evidence="18">
    <location>
        <begin position="4"/>
        <end position="318"/>
    </location>
</feature>
<evidence type="ECO:0000256" key="9">
    <source>
        <dbReference type="ARBA" id="ARBA00023027"/>
    </source>
</evidence>